<gene>
    <name evidence="2" type="ORF">EZ315_14030</name>
</gene>
<feature type="domain" description="Radical SAM core" evidence="1">
    <location>
        <begin position="43"/>
        <end position="275"/>
    </location>
</feature>
<dbReference type="SFLD" id="SFLDG01082">
    <property type="entry name" value="B12-binding_domain_containing"/>
    <property type="match status" value="1"/>
</dbReference>
<proteinExistence type="predicted"/>
<dbReference type="PANTHER" id="PTHR13932">
    <property type="entry name" value="COPROPORPHYRINIGEN III OXIDASE"/>
    <property type="match status" value="1"/>
</dbReference>
<dbReference type="GO" id="GO:0006779">
    <property type="term" value="P:porphyrin-containing compound biosynthetic process"/>
    <property type="evidence" value="ECO:0007669"/>
    <property type="project" value="TreeGrafter"/>
</dbReference>
<dbReference type="PROSITE" id="PS51918">
    <property type="entry name" value="RADICAL_SAM"/>
    <property type="match status" value="1"/>
</dbReference>
<dbReference type="Pfam" id="PF04055">
    <property type="entry name" value="Radical_SAM"/>
    <property type="match status" value="1"/>
</dbReference>
<dbReference type="SFLD" id="SFLDG01065">
    <property type="entry name" value="anaerobic_coproporphyrinogen-I"/>
    <property type="match status" value="1"/>
</dbReference>
<organism evidence="2 3">
    <name type="scientific">Duncaniella freteri</name>
    <dbReference type="NCBI Taxonomy" id="2530391"/>
    <lineage>
        <taxon>Bacteria</taxon>
        <taxon>Pseudomonadati</taxon>
        <taxon>Bacteroidota</taxon>
        <taxon>Bacteroidia</taxon>
        <taxon>Bacteroidales</taxon>
        <taxon>Muribaculaceae</taxon>
        <taxon>Duncaniella</taxon>
    </lineage>
</organism>
<dbReference type="Gene3D" id="3.80.30.20">
    <property type="entry name" value="tm_1862 like domain"/>
    <property type="match status" value="1"/>
</dbReference>
<dbReference type="SFLD" id="SFLDS00029">
    <property type="entry name" value="Radical_SAM"/>
    <property type="match status" value="1"/>
</dbReference>
<dbReference type="SMART" id="SM00729">
    <property type="entry name" value="Elp3"/>
    <property type="match status" value="1"/>
</dbReference>
<dbReference type="PANTHER" id="PTHR13932:SF5">
    <property type="entry name" value="RADICAL S-ADENOSYL METHIONINE DOMAIN-CONTAINING PROTEIN 1, MITOCHONDRIAL"/>
    <property type="match status" value="1"/>
</dbReference>
<protein>
    <submittedName>
        <fullName evidence="2">Radical SAM protein</fullName>
    </submittedName>
</protein>
<evidence type="ECO:0000313" key="3">
    <source>
        <dbReference type="Proteomes" id="UP000297635"/>
    </source>
</evidence>
<dbReference type="GO" id="GO:0005737">
    <property type="term" value="C:cytoplasm"/>
    <property type="evidence" value="ECO:0007669"/>
    <property type="project" value="TreeGrafter"/>
</dbReference>
<dbReference type="SUPFAM" id="SSF102114">
    <property type="entry name" value="Radical SAM enzymes"/>
    <property type="match status" value="1"/>
</dbReference>
<name>A0A4Z0V1D6_9BACT</name>
<dbReference type="GO" id="GO:0051539">
    <property type="term" value="F:4 iron, 4 sulfur cluster binding"/>
    <property type="evidence" value="ECO:0007669"/>
    <property type="project" value="TreeGrafter"/>
</dbReference>
<evidence type="ECO:0000313" key="2">
    <source>
        <dbReference type="EMBL" id="TGG36939.1"/>
    </source>
</evidence>
<dbReference type="InterPro" id="IPR006638">
    <property type="entry name" value="Elp3/MiaA/NifB-like_rSAM"/>
</dbReference>
<evidence type="ECO:0000259" key="1">
    <source>
        <dbReference type="PROSITE" id="PS51918"/>
    </source>
</evidence>
<dbReference type="AlphaFoldDB" id="A0A4Z0V1D6"/>
<reference evidence="2 3" key="1">
    <citation type="submission" date="2019-02" db="EMBL/GenBank/DDBJ databases">
        <title>Isolation and identification of novel species under the genus Muribaculum.</title>
        <authorList>
            <person name="Miyake S."/>
            <person name="Ding Y."/>
            <person name="Low A."/>
            <person name="Soh M."/>
            <person name="Seedorf H."/>
        </authorList>
    </citation>
    <scope>NUCLEOTIDE SEQUENCE [LARGE SCALE GENOMIC DNA]</scope>
    <source>
        <strain evidence="2 3">TLL-A3</strain>
    </source>
</reference>
<sequence length="443" mass="50263">MTTSYIDIESLFESRKNNPLFNTSYPISPKDWVEYSVSGELPFEAIKPMAFYVHIPFCEQICSFCEYTRICVPSKEMQFRYIKALISDIEIFIRQYPEIKLYGFDIGGGTPTSLCDKAFSMLLDEYQNLISRVLLTADYEPSIEATFQTLSDEKISVIGKAGISRISLGIQSVVESVVNPLHRQNVDATAMKETIDKIHATKIKKVNLDLMYGLPGQTADTIRNDLETISFLNPEQVTVYEFRTNQVGSAFSVNSETSYEQYCLLYDGLIRLGYKSDFGQNTFSKDTGDYGVSSYLRHRMLDRWQYKGFGISAQSMSMNGLSYNIGKNDGSILTQIGFNDSYEPNIYYSLPKQELLAKFIAISGYSGGFSLPTANQIMDGQFVSIYTDVLKFLYDKNLITCSGDRIQISKEGFRYYGAILSMFYPINNIEAYANNQNPSYLHK</sequence>
<dbReference type="Proteomes" id="UP000297635">
    <property type="component" value="Unassembled WGS sequence"/>
</dbReference>
<dbReference type="InterPro" id="IPR007197">
    <property type="entry name" value="rSAM"/>
</dbReference>
<dbReference type="InterPro" id="IPR034505">
    <property type="entry name" value="Coproporphyrinogen-III_oxidase"/>
</dbReference>
<dbReference type="RefSeq" id="WP_135472640.1">
    <property type="nucleotide sequence ID" value="NZ_SJSA01000002.1"/>
</dbReference>
<accession>A0A4Z0V1D6</accession>
<keyword evidence="3" id="KW-1185">Reference proteome</keyword>
<dbReference type="GeneID" id="82150908"/>
<dbReference type="EMBL" id="SJSA01000002">
    <property type="protein sequence ID" value="TGG36939.1"/>
    <property type="molecule type" value="Genomic_DNA"/>
</dbReference>
<dbReference type="InterPro" id="IPR023404">
    <property type="entry name" value="rSAM_horseshoe"/>
</dbReference>
<dbReference type="GO" id="GO:0003824">
    <property type="term" value="F:catalytic activity"/>
    <property type="evidence" value="ECO:0007669"/>
    <property type="project" value="InterPro"/>
</dbReference>
<comment type="caution">
    <text evidence="2">The sequence shown here is derived from an EMBL/GenBank/DDBJ whole genome shotgun (WGS) entry which is preliminary data.</text>
</comment>
<dbReference type="InterPro" id="IPR058240">
    <property type="entry name" value="rSAM_sf"/>
</dbReference>